<proteinExistence type="predicted"/>
<accession>A0A915HM24</accession>
<protein>
    <submittedName>
        <fullName evidence="2">Uncharacterized protein</fullName>
    </submittedName>
</protein>
<reference evidence="2" key="1">
    <citation type="submission" date="2022-11" db="UniProtKB">
        <authorList>
            <consortium name="WormBaseParasite"/>
        </authorList>
    </citation>
    <scope>IDENTIFICATION</scope>
</reference>
<dbReference type="WBParaSite" id="nRc.2.0.1.t02387-RA">
    <property type="protein sequence ID" value="nRc.2.0.1.t02387-RA"/>
    <property type="gene ID" value="nRc.2.0.1.g02387"/>
</dbReference>
<name>A0A915HM24_ROMCU</name>
<dbReference type="Proteomes" id="UP000887565">
    <property type="component" value="Unplaced"/>
</dbReference>
<evidence type="ECO:0000313" key="1">
    <source>
        <dbReference type="Proteomes" id="UP000887565"/>
    </source>
</evidence>
<sequence length="251" mass="27911">MSAGGRLAGAETALFAVYSVQNTGPNVLKLDPCLLKQLINLSSRIPKEACFSHNEDVALWSRRLLLKSKDEIDKQSSLSHFAVQKKMDNADPRFEEIDVAITQMIVVDDQFCFRVFENPGFINLIKRTMQTTVKTAQNVVSSHLRIRCFLPEEVTDVECRNAGINGQAYPRNLNSPGFSMVAQPLTLYLDLESARGSCLDSEDLNPTQKDKDHTFLKIIYESDVDGADGSRSRAEASTPSILELRLKQGGN</sequence>
<keyword evidence="1" id="KW-1185">Reference proteome</keyword>
<organism evidence="1 2">
    <name type="scientific">Romanomermis culicivorax</name>
    <name type="common">Nematode worm</name>
    <dbReference type="NCBI Taxonomy" id="13658"/>
    <lineage>
        <taxon>Eukaryota</taxon>
        <taxon>Metazoa</taxon>
        <taxon>Ecdysozoa</taxon>
        <taxon>Nematoda</taxon>
        <taxon>Enoplea</taxon>
        <taxon>Dorylaimia</taxon>
        <taxon>Mermithida</taxon>
        <taxon>Mermithoidea</taxon>
        <taxon>Mermithidae</taxon>
        <taxon>Romanomermis</taxon>
    </lineage>
</organism>
<dbReference type="AlphaFoldDB" id="A0A915HM24"/>
<evidence type="ECO:0000313" key="2">
    <source>
        <dbReference type="WBParaSite" id="nRc.2.0.1.t02387-RA"/>
    </source>
</evidence>